<feature type="binding site" evidence="5">
    <location>
        <position position="118"/>
    </location>
    <ligand>
        <name>Mg(2+)</name>
        <dbReference type="ChEBI" id="CHEBI:18420"/>
    </ligand>
</feature>
<dbReference type="Pfam" id="PF03737">
    <property type="entry name" value="RraA-like"/>
    <property type="match status" value="1"/>
</dbReference>
<name>A0A0A0D3D8_9PROT</name>
<dbReference type="InterPro" id="IPR036704">
    <property type="entry name" value="RraA/RraA-like_sf"/>
</dbReference>
<dbReference type="EMBL" id="JANX01000292">
    <property type="protein sequence ID" value="KGM32599.1"/>
    <property type="molecule type" value="Genomic_DNA"/>
</dbReference>
<dbReference type="GO" id="GO:0046872">
    <property type="term" value="F:metal ion binding"/>
    <property type="evidence" value="ECO:0007669"/>
    <property type="project" value="UniProtKB-KW"/>
</dbReference>
<dbReference type="PANTHER" id="PTHR33254">
    <property type="entry name" value="4-HYDROXY-4-METHYL-2-OXOGLUTARATE ALDOLASE 3-RELATED"/>
    <property type="match status" value="1"/>
</dbReference>
<evidence type="ECO:0000256" key="4">
    <source>
        <dbReference type="ARBA" id="ARBA00030169"/>
    </source>
</evidence>
<dbReference type="PANTHER" id="PTHR33254:SF4">
    <property type="entry name" value="4-HYDROXY-4-METHYL-2-OXOGLUTARATE ALDOLASE 3-RELATED"/>
    <property type="match status" value="1"/>
</dbReference>
<dbReference type="CDD" id="cd16841">
    <property type="entry name" value="RraA_family"/>
    <property type="match status" value="1"/>
</dbReference>
<reference evidence="6 7" key="1">
    <citation type="submission" date="2014-01" db="EMBL/GenBank/DDBJ databases">
        <title>Genome sequence determination for a cystic fibrosis isolate, Inquilinus limosus.</title>
        <authorList>
            <person name="Pino M."/>
            <person name="Di Conza J."/>
            <person name="Gutkind G."/>
        </authorList>
    </citation>
    <scope>NUCLEOTIDE SEQUENCE [LARGE SCALE GENOMIC DNA]</scope>
    <source>
        <strain evidence="6 7">MP06</strain>
    </source>
</reference>
<evidence type="ECO:0000313" key="7">
    <source>
        <dbReference type="Proteomes" id="UP000029995"/>
    </source>
</evidence>
<evidence type="ECO:0000256" key="5">
    <source>
        <dbReference type="PIRSR" id="PIRSR605493-1"/>
    </source>
</evidence>
<keyword evidence="5" id="KW-0460">Magnesium</keyword>
<evidence type="ECO:0000256" key="2">
    <source>
        <dbReference type="ARBA" id="ARBA00016549"/>
    </source>
</evidence>
<keyword evidence="5" id="KW-0479">Metal-binding</keyword>
<evidence type="ECO:0000313" key="6">
    <source>
        <dbReference type="EMBL" id="KGM32599.1"/>
    </source>
</evidence>
<proteinExistence type="predicted"/>
<comment type="cofactor">
    <cofactor evidence="5">
        <name>Mg(2+)</name>
        <dbReference type="ChEBI" id="CHEBI:18420"/>
    </cofactor>
</comment>
<dbReference type="Proteomes" id="UP000029995">
    <property type="component" value="Unassembled WGS sequence"/>
</dbReference>
<organism evidence="6 7">
    <name type="scientific">Inquilinus limosus MP06</name>
    <dbReference type="NCBI Taxonomy" id="1398085"/>
    <lineage>
        <taxon>Bacteria</taxon>
        <taxon>Pseudomonadati</taxon>
        <taxon>Pseudomonadota</taxon>
        <taxon>Alphaproteobacteria</taxon>
        <taxon>Rhodospirillales</taxon>
        <taxon>Rhodospirillaceae</taxon>
        <taxon>Inquilinus</taxon>
    </lineage>
</organism>
<accession>A0A0A0D3D8</accession>
<dbReference type="AlphaFoldDB" id="A0A0A0D3D8"/>
<gene>
    <name evidence="6" type="ORF">P409_20480</name>
</gene>
<comment type="caution">
    <text evidence="6">The sequence shown here is derived from an EMBL/GenBank/DDBJ whole genome shotgun (WGS) entry which is preliminary data.</text>
</comment>
<dbReference type="InterPro" id="IPR005493">
    <property type="entry name" value="RraA/RraA-like"/>
</dbReference>
<feature type="binding site" evidence="5">
    <location>
        <begin position="95"/>
        <end position="98"/>
    </location>
    <ligand>
        <name>substrate</name>
    </ligand>
</feature>
<evidence type="ECO:0000256" key="3">
    <source>
        <dbReference type="ARBA" id="ARBA00029596"/>
    </source>
</evidence>
<dbReference type="Gene3D" id="3.50.30.40">
    <property type="entry name" value="Ribonuclease E inhibitor RraA/RraA-like"/>
    <property type="match status" value="1"/>
</dbReference>
<protein>
    <recommendedName>
        <fullName evidence="2">Putative 4-hydroxy-4-methyl-2-oxoglutarate aldolase</fullName>
    </recommendedName>
    <alternativeName>
        <fullName evidence="3">Regulator of ribonuclease activity homolog</fullName>
    </alternativeName>
    <alternativeName>
        <fullName evidence="4">RraA-like protein</fullName>
    </alternativeName>
</protein>
<comment type="cofactor">
    <cofactor evidence="1">
        <name>a divalent metal cation</name>
        <dbReference type="ChEBI" id="CHEBI:60240"/>
    </cofactor>
</comment>
<dbReference type="OrthoDB" id="8717144at2"/>
<sequence>MPDYRIAPMPQQIAPVLVEKLRRVETATIGHSQHWGFMDRGIQPLLRGKRIAGAAVTLAIPGQDSTLLHHTLGLLRPGDILVVDRLGDDKHACWGGGVTIAAKAAGAVGGIVDGPCTDLAEIEDSDFPMWCRGMSPITTRLYNLGGTLNLPVSCGGVPVRAGDVILADESGVLVLPADQAEAIADAALVRQQRGEATQERVKAGEKLGDISGASRMVLEALNQAS</sequence>
<dbReference type="SUPFAM" id="SSF89562">
    <property type="entry name" value="RraA-like"/>
    <property type="match status" value="1"/>
</dbReference>
<dbReference type="RefSeq" id="WP_034842775.1">
    <property type="nucleotide sequence ID" value="NZ_JANX01000292.1"/>
</dbReference>
<evidence type="ECO:0000256" key="1">
    <source>
        <dbReference type="ARBA" id="ARBA00001968"/>
    </source>
</evidence>